<dbReference type="InterPro" id="IPR007474">
    <property type="entry name" value="ApaG_domain"/>
</dbReference>
<dbReference type="STRING" id="411154.GFO_0397"/>
<name>A0LYD7_CHRFK</name>
<dbReference type="EMBL" id="CU207366">
    <property type="protein sequence ID" value="CAL65382.1"/>
    <property type="molecule type" value="Genomic_DNA"/>
</dbReference>
<sequence>MYLFQFFKMVQQVTKGIKISVETQFEGMFYKNYRSQFAFGYRITIENQSNDSVQLQSRFWQIKDALNNTQTVSGEGVVGKQPFLEPGERHTYKSGCLLTGSFGAMSGHYNMLNLSTSNNFKVKIPSFKLSAPYTLN</sequence>
<dbReference type="Proteomes" id="UP000000755">
    <property type="component" value="Chromosome"/>
</dbReference>
<dbReference type="NCBIfam" id="NF003967">
    <property type="entry name" value="PRK05461.1"/>
    <property type="match status" value="1"/>
</dbReference>
<dbReference type="Pfam" id="PF04379">
    <property type="entry name" value="DUF525"/>
    <property type="match status" value="1"/>
</dbReference>
<proteinExistence type="predicted"/>
<evidence type="ECO:0000313" key="3">
    <source>
        <dbReference type="Proteomes" id="UP000000755"/>
    </source>
</evidence>
<dbReference type="PANTHER" id="PTHR47191:SF2">
    <property type="entry name" value="OS05G0170800 PROTEIN"/>
    <property type="match status" value="1"/>
</dbReference>
<gene>
    <name evidence="2" type="ordered locus">GFO_0397</name>
</gene>
<organism evidence="2 3">
    <name type="scientific">Christiangramia forsetii (strain DSM 17595 / CGMCC 1.15422 / KT0803)</name>
    <name type="common">Gramella forsetii</name>
    <dbReference type="NCBI Taxonomy" id="411154"/>
    <lineage>
        <taxon>Bacteria</taxon>
        <taxon>Pseudomonadati</taxon>
        <taxon>Bacteroidota</taxon>
        <taxon>Flavobacteriia</taxon>
        <taxon>Flavobacteriales</taxon>
        <taxon>Flavobacteriaceae</taxon>
        <taxon>Christiangramia</taxon>
    </lineage>
</organism>
<protein>
    <submittedName>
        <fullName evidence="2">Protein containing DUF525</fullName>
    </submittedName>
</protein>
<dbReference type="InterPro" id="IPR036767">
    <property type="entry name" value="ApaG_sf"/>
</dbReference>
<dbReference type="InterPro" id="IPR050718">
    <property type="entry name" value="ApaG-like"/>
</dbReference>
<feature type="domain" description="ApaG" evidence="1">
    <location>
        <begin position="11"/>
        <end position="136"/>
    </location>
</feature>
<reference evidence="2 3" key="1">
    <citation type="journal article" date="2006" name="Environ. Microbiol.">
        <title>Whole genome analysis of the marine Bacteroidetes'Gramella forsetii' reveals adaptations to degradation of polymeric organic matter.</title>
        <authorList>
            <person name="Bauer M."/>
            <person name="Kube M."/>
            <person name="Teeling H."/>
            <person name="Richter M."/>
            <person name="Lombardot T."/>
            <person name="Allers E."/>
            <person name="Wuerdemann C.A."/>
            <person name="Quast C."/>
            <person name="Kuhl H."/>
            <person name="Knaust F."/>
            <person name="Woebken D."/>
            <person name="Bischof K."/>
            <person name="Mussmann M."/>
            <person name="Choudhuri J.V."/>
            <person name="Meyer F."/>
            <person name="Reinhardt R."/>
            <person name="Amann R.I."/>
            <person name="Gloeckner F.O."/>
        </authorList>
    </citation>
    <scope>NUCLEOTIDE SEQUENCE [LARGE SCALE GENOMIC DNA]</scope>
    <source>
        <strain evidence="2 3">KT0803</strain>
    </source>
</reference>
<dbReference type="eggNOG" id="COG2967">
    <property type="taxonomic scope" value="Bacteria"/>
</dbReference>
<dbReference type="PROSITE" id="PS51087">
    <property type="entry name" value="APAG"/>
    <property type="match status" value="1"/>
</dbReference>
<dbReference type="KEGG" id="gfo:GFO_0397"/>
<dbReference type="AlphaFoldDB" id="A0LYD7"/>
<dbReference type="SUPFAM" id="SSF110069">
    <property type="entry name" value="ApaG-like"/>
    <property type="match status" value="1"/>
</dbReference>
<dbReference type="PANTHER" id="PTHR47191">
    <property type="entry name" value="OS05G0170800 PROTEIN"/>
    <property type="match status" value="1"/>
</dbReference>
<evidence type="ECO:0000259" key="1">
    <source>
        <dbReference type="PROSITE" id="PS51087"/>
    </source>
</evidence>
<evidence type="ECO:0000313" key="2">
    <source>
        <dbReference type="EMBL" id="CAL65382.1"/>
    </source>
</evidence>
<dbReference type="Gene3D" id="2.60.40.1470">
    <property type="entry name" value="ApaG domain"/>
    <property type="match status" value="1"/>
</dbReference>
<accession>A0LYD7</accession>
<dbReference type="HOGENOM" id="CLU_128074_0_0_10"/>